<organism evidence="1">
    <name type="scientific">marine metagenome</name>
    <dbReference type="NCBI Taxonomy" id="408172"/>
    <lineage>
        <taxon>unclassified sequences</taxon>
        <taxon>metagenomes</taxon>
        <taxon>ecological metagenomes</taxon>
    </lineage>
</organism>
<name>A0A381NKZ2_9ZZZZ</name>
<reference evidence="1" key="1">
    <citation type="submission" date="2018-05" db="EMBL/GenBank/DDBJ databases">
        <authorList>
            <person name="Lanie J.A."/>
            <person name="Ng W.-L."/>
            <person name="Kazmierczak K.M."/>
            <person name="Andrzejewski T.M."/>
            <person name="Davidsen T.M."/>
            <person name="Wayne K.J."/>
            <person name="Tettelin H."/>
            <person name="Glass J.I."/>
            <person name="Rusch D."/>
            <person name="Podicherti R."/>
            <person name="Tsui H.-C.T."/>
            <person name="Winkler M.E."/>
        </authorList>
    </citation>
    <scope>NUCLEOTIDE SEQUENCE</scope>
</reference>
<protein>
    <submittedName>
        <fullName evidence="1">Uncharacterized protein</fullName>
    </submittedName>
</protein>
<accession>A0A381NKZ2</accession>
<proteinExistence type="predicted"/>
<dbReference type="AlphaFoldDB" id="A0A381NKZ2"/>
<gene>
    <name evidence="1" type="ORF">METZ01_LOCUS7883</name>
</gene>
<evidence type="ECO:0000313" key="1">
    <source>
        <dbReference type="EMBL" id="SUZ55029.1"/>
    </source>
</evidence>
<sequence>MRSTATVVVLLLLAPGCLDTSPGGGASSDTAIAAPTWEVGQSWTYAVVIPEAEVVTTMVVGAIDETDYHLGSSQLIDAQRHAVLNHNPSLGRIRIADMALYEKNVPQLLLHFPLELGANWNFSLFGVEHFDATVEAITEGKATVTAEATSGERLDYIYDNSIGWLTSFVRSDASGSEPLRMTLVEAASGYTGEAWFCRGGDLYEDEFAGPDFEFYDTAFANDGHTRYGPWSYIVYWIEADIGGSGNGELVLRDHDGEQLTEVFTPGNSFQELGTVTGTSGNWTLQISLNGDADVRLLVAGAIQYTWAL</sequence>
<dbReference type="EMBL" id="UINC01000422">
    <property type="protein sequence ID" value="SUZ55029.1"/>
    <property type="molecule type" value="Genomic_DNA"/>
</dbReference>